<evidence type="ECO:0000256" key="5">
    <source>
        <dbReference type="ARBA" id="ARBA00022927"/>
    </source>
</evidence>
<protein>
    <recommendedName>
        <fullName evidence="3">Conserved oligomeric Golgi complex subunit 8</fullName>
    </recommendedName>
    <alternativeName>
        <fullName evidence="8">Component of oligomeric Golgi complex 8</fullName>
    </alternativeName>
</protein>
<dbReference type="Pfam" id="PF04124">
    <property type="entry name" value="Dor1"/>
    <property type="match status" value="1"/>
</dbReference>
<gene>
    <name evidence="9" type="ORF">ANCCAN_26931</name>
</gene>
<dbReference type="PANTHER" id="PTHR21311">
    <property type="entry name" value="CONSERVED OLIGOMERIC GOLGI COMPLEX COMPONENT 8"/>
    <property type="match status" value="1"/>
</dbReference>
<evidence type="ECO:0000313" key="9">
    <source>
        <dbReference type="EMBL" id="RCN27334.1"/>
    </source>
</evidence>
<sequence length="254" mass="28906">MKEKLRAVSGQIPELAAELRSFHTRTKDLSNEVETVRSACQKDGPVWELLSLPSRMDVCIRAGYYEAAYSLTNYGMMLQQHSIIKNPLVKFTEMKEKLRAVSGQIPELAAELRSFHTRTKDLSNEVEIVRSACQKDGPVWELLSLPSRMDVCIRAGYYEAAYSLTNYGMMLQQHSIIKNPLVKSIADKLVEARSFLLEELFNKFSGPLDLASSIQNHPEFAIRAIEIYRDCMYDTLVLYLAVFPENETARKDVS</sequence>
<accession>A0A368F5C1</accession>
<dbReference type="STRING" id="29170.A0A368F5C1"/>
<keyword evidence="6" id="KW-0333">Golgi apparatus</keyword>
<keyword evidence="7" id="KW-0472">Membrane</keyword>
<dbReference type="EMBL" id="JOJR01004362">
    <property type="protein sequence ID" value="RCN27334.1"/>
    <property type="molecule type" value="Genomic_DNA"/>
</dbReference>
<dbReference type="GO" id="GO:0000139">
    <property type="term" value="C:Golgi membrane"/>
    <property type="evidence" value="ECO:0007669"/>
    <property type="project" value="UniProtKB-SubCell"/>
</dbReference>
<dbReference type="InterPro" id="IPR007255">
    <property type="entry name" value="COG8"/>
</dbReference>
<dbReference type="OrthoDB" id="1661054at2759"/>
<dbReference type="GO" id="GO:0006891">
    <property type="term" value="P:intra-Golgi vesicle-mediated transport"/>
    <property type="evidence" value="ECO:0007669"/>
    <property type="project" value="TreeGrafter"/>
</dbReference>
<organism evidence="9 10">
    <name type="scientific">Ancylostoma caninum</name>
    <name type="common">Dog hookworm</name>
    <dbReference type="NCBI Taxonomy" id="29170"/>
    <lineage>
        <taxon>Eukaryota</taxon>
        <taxon>Metazoa</taxon>
        <taxon>Ecdysozoa</taxon>
        <taxon>Nematoda</taxon>
        <taxon>Chromadorea</taxon>
        <taxon>Rhabditida</taxon>
        <taxon>Rhabditina</taxon>
        <taxon>Rhabditomorpha</taxon>
        <taxon>Strongyloidea</taxon>
        <taxon>Ancylostomatidae</taxon>
        <taxon>Ancylostomatinae</taxon>
        <taxon>Ancylostoma</taxon>
    </lineage>
</organism>
<dbReference type="GO" id="GO:0015031">
    <property type="term" value="P:protein transport"/>
    <property type="evidence" value="ECO:0007669"/>
    <property type="project" value="UniProtKB-KW"/>
</dbReference>
<evidence type="ECO:0000256" key="4">
    <source>
        <dbReference type="ARBA" id="ARBA00022448"/>
    </source>
</evidence>
<evidence type="ECO:0000256" key="2">
    <source>
        <dbReference type="ARBA" id="ARBA00006419"/>
    </source>
</evidence>
<evidence type="ECO:0000313" key="10">
    <source>
        <dbReference type="Proteomes" id="UP000252519"/>
    </source>
</evidence>
<dbReference type="Proteomes" id="UP000252519">
    <property type="component" value="Unassembled WGS sequence"/>
</dbReference>
<evidence type="ECO:0000256" key="1">
    <source>
        <dbReference type="ARBA" id="ARBA00004395"/>
    </source>
</evidence>
<keyword evidence="4" id="KW-0813">Transport</keyword>
<dbReference type="GO" id="GO:0017119">
    <property type="term" value="C:Golgi transport complex"/>
    <property type="evidence" value="ECO:0007669"/>
    <property type="project" value="InterPro"/>
</dbReference>
<name>A0A368F5C1_ANCCA</name>
<comment type="similarity">
    <text evidence="2">Belongs to the COG8 family.</text>
</comment>
<evidence type="ECO:0000256" key="8">
    <source>
        <dbReference type="ARBA" id="ARBA00031347"/>
    </source>
</evidence>
<evidence type="ECO:0000256" key="6">
    <source>
        <dbReference type="ARBA" id="ARBA00023034"/>
    </source>
</evidence>
<reference evidence="9 10" key="1">
    <citation type="submission" date="2014-10" db="EMBL/GenBank/DDBJ databases">
        <title>Draft genome of the hookworm Ancylostoma caninum.</title>
        <authorList>
            <person name="Mitreva M."/>
        </authorList>
    </citation>
    <scope>NUCLEOTIDE SEQUENCE [LARGE SCALE GENOMIC DNA]</scope>
    <source>
        <strain evidence="9 10">Baltimore</strain>
    </source>
</reference>
<keyword evidence="5" id="KW-0653">Protein transport</keyword>
<comment type="caution">
    <text evidence="9">The sequence shown here is derived from an EMBL/GenBank/DDBJ whole genome shotgun (WGS) entry which is preliminary data.</text>
</comment>
<keyword evidence="10" id="KW-1185">Reference proteome</keyword>
<comment type="subcellular location">
    <subcellularLocation>
        <location evidence="1">Golgi apparatus membrane</location>
        <topology evidence="1">Peripheral membrane protein</topology>
    </subcellularLocation>
</comment>
<evidence type="ECO:0000256" key="3">
    <source>
        <dbReference type="ARBA" id="ARBA00020983"/>
    </source>
</evidence>
<proteinExistence type="inferred from homology"/>
<dbReference type="PANTHER" id="PTHR21311:SF0">
    <property type="entry name" value="CONSERVED OLIGOMERIC GOLGI COMPLEX SUBUNIT 8"/>
    <property type="match status" value="1"/>
</dbReference>
<evidence type="ECO:0000256" key="7">
    <source>
        <dbReference type="ARBA" id="ARBA00023136"/>
    </source>
</evidence>
<dbReference type="AlphaFoldDB" id="A0A368F5C1"/>